<protein>
    <submittedName>
        <fullName evidence="2">Uncharacterized protein</fullName>
    </submittedName>
</protein>
<keyword evidence="3" id="KW-1185">Reference proteome</keyword>
<accession>A0A225WML0</accession>
<evidence type="ECO:0000256" key="1">
    <source>
        <dbReference type="SAM" id="MobiDB-lite"/>
    </source>
</evidence>
<feature type="compositionally biased region" description="Basic and acidic residues" evidence="1">
    <location>
        <begin position="228"/>
        <end position="245"/>
    </location>
</feature>
<sequence>MTLAHVSIKIGAITKTSRTNRRNRHIRREVEKIVVPVLQTYKAKPIQTDTTIYLKASLGAKQAEWVAVSTSNWRHNVEVAKSHYNKRKKTTGPFTLELFVFADRGSNGVGIRRATSGRVEEAARSIDSYLLERSDISVGTIACSYWETTHASQPDGTEPSLPTNATFRPMQHLDSIRAEHQPVHSDPQVRTLTVQLNGSSDLQLSELRAALGLPVHNLLTEGVFSRFEPPKEPSEDMSDRDHMSD</sequence>
<gene>
    <name evidence="2" type="ORF">PHMEG_0007834</name>
</gene>
<comment type="caution">
    <text evidence="2">The sequence shown here is derived from an EMBL/GenBank/DDBJ whole genome shotgun (WGS) entry which is preliminary data.</text>
</comment>
<dbReference type="EMBL" id="NBNE01000637">
    <property type="protein sequence ID" value="OWZ18130.1"/>
    <property type="molecule type" value="Genomic_DNA"/>
</dbReference>
<organism evidence="2 3">
    <name type="scientific">Phytophthora megakarya</name>
    <dbReference type="NCBI Taxonomy" id="4795"/>
    <lineage>
        <taxon>Eukaryota</taxon>
        <taxon>Sar</taxon>
        <taxon>Stramenopiles</taxon>
        <taxon>Oomycota</taxon>
        <taxon>Peronosporomycetes</taxon>
        <taxon>Peronosporales</taxon>
        <taxon>Peronosporaceae</taxon>
        <taxon>Phytophthora</taxon>
    </lineage>
</organism>
<proteinExistence type="predicted"/>
<reference evidence="3" key="1">
    <citation type="submission" date="2017-03" db="EMBL/GenBank/DDBJ databases">
        <title>Phytopthora megakarya and P. palmivora, two closely related causual agents of cacao black pod achieved similar genome size and gene model numbers by different mechanisms.</title>
        <authorList>
            <person name="Ali S."/>
            <person name="Shao J."/>
            <person name="Larry D.J."/>
            <person name="Kronmiller B."/>
            <person name="Shen D."/>
            <person name="Strem M.D."/>
            <person name="Melnick R.L."/>
            <person name="Guiltinan M.J."/>
            <person name="Tyler B.M."/>
            <person name="Meinhardt L.W."/>
            <person name="Bailey B.A."/>
        </authorList>
    </citation>
    <scope>NUCLEOTIDE SEQUENCE [LARGE SCALE GENOMIC DNA]</scope>
    <source>
        <strain evidence="3">zdho120</strain>
    </source>
</reference>
<dbReference type="OrthoDB" id="110390at2759"/>
<evidence type="ECO:0000313" key="3">
    <source>
        <dbReference type="Proteomes" id="UP000198211"/>
    </source>
</evidence>
<evidence type="ECO:0000313" key="2">
    <source>
        <dbReference type="EMBL" id="OWZ18130.1"/>
    </source>
</evidence>
<name>A0A225WML0_9STRA</name>
<dbReference type="AlphaFoldDB" id="A0A225WML0"/>
<feature type="region of interest" description="Disordered" evidence="1">
    <location>
        <begin position="224"/>
        <end position="245"/>
    </location>
</feature>
<dbReference type="Proteomes" id="UP000198211">
    <property type="component" value="Unassembled WGS sequence"/>
</dbReference>